<comment type="caution">
    <text evidence="6">The sequence shown here is derived from an EMBL/GenBank/DDBJ whole genome shotgun (WGS) entry which is preliminary data.</text>
</comment>
<protein>
    <submittedName>
        <fullName evidence="6">Putative glutathione S-transferase with thioredoxin-like domain and glutathione S-transferase,C-terminal domain</fullName>
    </submittedName>
</protein>
<dbReference type="InterPro" id="IPR010987">
    <property type="entry name" value="Glutathione-S-Trfase_C-like"/>
</dbReference>
<dbReference type="SUPFAM" id="SSF52833">
    <property type="entry name" value="Thioredoxin-like"/>
    <property type="match status" value="1"/>
</dbReference>
<dbReference type="RefSeq" id="WP_038253290.1">
    <property type="nucleotide sequence ID" value="NZ_CAWLUU010000056.1"/>
</dbReference>
<dbReference type="Gene3D" id="3.40.30.10">
    <property type="entry name" value="Glutaredoxin"/>
    <property type="match status" value="1"/>
</dbReference>
<dbReference type="Pfam" id="PF00043">
    <property type="entry name" value="GST_C"/>
    <property type="match status" value="1"/>
</dbReference>
<dbReference type="SFLD" id="SFLDG00358">
    <property type="entry name" value="Main_(cytGST)"/>
    <property type="match status" value="1"/>
</dbReference>
<dbReference type="SFLD" id="SFLDS00019">
    <property type="entry name" value="Glutathione_Transferase_(cytos"/>
    <property type="match status" value="1"/>
</dbReference>
<dbReference type="AlphaFoldDB" id="A0A077P9S1"/>
<feature type="domain" description="GST C-terminal" evidence="5">
    <location>
        <begin position="86"/>
        <end position="206"/>
    </location>
</feature>
<dbReference type="PANTHER" id="PTHR44051:SF19">
    <property type="entry name" value="DISULFIDE-BOND OXIDOREDUCTASE YFCG"/>
    <property type="match status" value="1"/>
</dbReference>
<sequence>MLTIWGRKSSSNVKKVTWCLEELNVPYQQIDVGGKFGKLNTPEYLLMNPNAVIPCLQENDFILWESNTIVRYISAKFGENSLYPADLKERARIDQWMDWVGCNLFPPIKQLMINIVRTPEDQRDPKVVTQILKEIEKLLKIVDNVLDKQKYLSGDKFGMADIALAPLVYPWLKVGIERPSLPSLERWYQLLTERPAFQKIVMIEIS</sequence>
<dbReference type="SUPFAM" id="SSF47616">
    <property type="entry name" value="GST C-terminal domain-like"/>
    <property type="match status" value="1"/>
</dbReference>
<dbReference type="PANTHER" id="PTHR44051">
    <property type="entry name" value="GLUTATHIONE S-TRANSFERASE-RELATED"/>
    <property type="match status" value="1"/>
</dbReference>
<dbReference type="HOGENOM" id="CLU_011226_6_2_6"/>
<dbReference type="InterPro" id="IPR004045">
    <property type="entry name" value="Glutathione_S-Trfase_N"/>
</dbReference>
<dbReference type="CDD" id="cd03047">
    <property type="entry name" value="GST_N_2"/>
    <property type="match status" value="1"/>
</dbReference>
<dbReference type="PROSITE" id="PS50405">
    <property type="entry name" value="GST_CTER"/>
    <property type="match status" value="1"/>
</dbReference>
<comment type="similarity">
    <text evidence="1 3">Belongs to the GST superfamily.</text>
</comment>
<dbReference type="PROSITE" id="PS50404">
    <property type="entry name" value="GST_NTER"/>
    <property type="match status" value="1"/>
</dbReference>
<name>A0A077P9S1_XENBV</name>
<dbReference type="CDD" id="cd03180">
    <property type="entry name" value="GST_C_2"/>
    <property type="match status" value="1"/>
</dbReference>
<evidence type="ECO:0000256" key="1">
    <source>
        <dbReference type="ARBA" id="ARBA00007409"/>
    </source>
</evidence>
<evidence type="ECO:0000259" key="4">
    <source>
        <dbReference type="PROSITE" id="PS50404"/>
    </source>
</evidence>
<gene>
    <name evidence="6" type="primary">yliJ</name>
    <name evidence="6" type="ORF">XBO1_600042</name>
</gene>
<dbReference type="InterPro" id="IPR040079">
    <property type="entry name" value="Glutathione_S-Trfase"/>
</dbReference>
<dbReference type="Proteomes" id="UP000028483">
    <property type="component" value="Unassembled WGS sequence"/>
</dbReference>
<evidence type="ECO:0000256" key="2">
    <source>
        <dbReference type="ARBA" id="ARBA00022679"/>
    </source>
</evidence>
<dbReference type="FunFam" id="3.40.30.10:FF:000039">
    <property type="entry name" value="Glutathione S-transferase domain"/>
    <property type="match status" value="1"/>
</dbReference>
<proteinExistence type="inferred from homology"/>
<dbReference type="EMBL" id="CBSX010000227">
    <property type="protein sequence ID" value="CDH07815.1"/>
    <property type="molecule type" value="Genomic_DNA"/>
</dbReference>
<dbReference type="Gene3D" id="1.20.1050.10">
    <property type="match status" value="1"/>
</dbReference>
<organism evidence="6">
    <name type="scientific">Xenorhabdus bovienii str. oregonense</name>
    <dbReference type="NCBI Taxonomy" id="1398202"/>
    <lineage>
        <taxon>Bacteria</taxon>
        <taxon>Pseudomonadati</taxon>
        <taxon>Pseudomonadota</taxon>
        <taxon>Gammaproteobacteria</taxon>
        <taxon>Enterobacterales</taxon>
        <taxon>Morganellaceae</taxon>
        <taxon>Xenorhabdus</taxon>
    </lineage>
</organism>
<dbReference type="Pfam" id="PF02798">
    <property type="entry name" value="GST_N"/>
    <property type="match status" value="1"/>
</dbReference>
<keyword evidence="2 6" id="KW-0808">Transferase</keyword>
<dbReference type="InterPro" id="IPR036282">
    <property type="entry name" value="Glutathione-S-Trfase_C_sf"/>
</dbReference>
<evidence type="ECO:0000256" key="3">
    <source>
        <dbReference type="RuleBase" id="RU003494"/>
    </source>
</evidence>
<dbReference type="GO" id="GO:0016740">
    <property type="term" value="F:transferase activity"/>
    <property type="evidence" value="ECO:0007669"/>
    <property type="project" value="UniProtKB-KW"/>
</dbReference>
<evidence type="ECO:0000313" key="6">
    <source>
        <dbReference type="EMBL" id="CDH07815.1"/>
    </source>
</evidence>
<dbReference type="InterPro" id="IPR036249">
    <property type="entry name" value="Thioredoxin-like_sf"/>
</dbReference>
<dbReference type="SFLD" id="SFLDG01150">
    <property type="entry name" value="Main.1:_Beta-like"/>
    <property type="match status" value="1"/>
</dbReference>
<accession>A0A077P9S1</accession>
<dbReference type="InterPro" id="IPR004046">
    <property type="entry name" value="GST_C"/>
</dbReference>
<feature type="domain" description="GST N-terminal" evidence="4">
    <location>
        <begin position="1"/>
        <end position="81"/>
    </location>
</feature>
<reference evidence="6" key="1">
    <citation type="submission" date="2013-07" db="EMBL/GenBank/DDBJ databases">
        <title>Sub-species coevolution in mutualistic symbiosis.</title>
        <authorList>
            <person name="Murfin K."/>
            <person name="Klassen J."/>
            <person name="Lee M."/>
            <person name="Forst S."/>
            <person name="Stock P."/>
            <person name="Goodrich-Blair H."/>
        </authorList>
    </citation>
    <scope>NUCLEOTIDE SEQUENCE [LARGE SCALE GENOMIC DNA]</scope>
    <source>
        <strain evidence="6">Oregonense</strain>
    </source>
</reference>
<evidence type="ECO:0000259" key="5">
    <source>
        <dbReference type="PROSITE" id="PS50405"/>
    </source>
</evidence>